<evidence type="ECO:0000256" key="1">
    <source>
        <dbReference type="SAM" id="Phobius"/>
    </source>
</evidence>
<dbReference type="Proteomes" id="UP000189911">
    <property type="component" value="Chromosome D"/>
</dbReference>
<organism evidence="2 3">
    <name type="scientific">Lachancea nothofagi CBS 11611</name>
    <dbReference type="NCBI Taxonomy" id="1266666"/>
    <lineage>
        <taxon>Eukaryota</taxon>
        <taxon>Fungi</taxon>
        <taxon>Dikarya</taxon>
        <taxon>Ascomycota</taxon>
        <taxon>Saccharomycotina</taxon>
        <taxon>Saccharomycetes</taxon>
        <taxon>Saccharomycetales</taxon>
        <taxon>Saccharomycetaceae</taxon>
        <taxon>Lachancea</taxon>
    </lineage>
</organism>
<feature type="transmembrane region" description="Helical" evidence="1">
    <location>
        <begin position="40"/>
        <end position="61"/>
    </location>
</feature>
<reference evidence="3" key="1">
    <citation type="submission" date="2016-03" db="EMBL/GenBank/DDBJ databases">
        <authorList>
            <person name="Devillers Hugo."/>
        </authorList>
    </citation>
    <scope>NUCLEOTIDE SEQUENCE [LARGE SCALE GENOMIC DNA]</scope>
</reference>
<accession>A0A1G4JD97</accession>
<name>A0A1G4JD97_9SACH</name>
<evidence type="ECO:0000313" key="3">
    <source>
        <dbReference type="Proteomes" id="UP000189911"/>
    </source>
</evidence>
<evidence type="ECO:0000313" key="2">
    <source>
        <dbReference type="EMBL" id="SCU87885.1"/>
    </source>
</evidence>
<sequence>MQAKGVEEHLIGESHASDEDLRLPRDIFRSRLQYEMVRHWVVLISLGLELAVIVFFIHLGLQADRRGDKIGLSFFAVFLGSIVMVSTGFITYYVVRGKGTSLTNKLAFMKEIAMVKPGTEMREWDIIAAKMNPVFYCSSSLVTPYFFYDGESCYSYFASDYLQPFLDKKSFQGTNNTANDTTNNTANLTLVPSVDVTQPFIELAVKAYEEKAKEDWQRIVNGCSSLEN</sequence>
<gene>
    <name evidence="2" type="ORF">LANO_0D00386G</name>
</gene>
<keyword evidence="1" id="KW-0472">Membrane</keyword>
<dbReference type="Pfam" id="PF00674">
    <property type="entry name" value="DUP"/>
    <property type="match status" value="1"/>
</dbReference>
<keyword evidence="1" id="KW-1133">Transmembrane helix</keyword>
<dbReference type="EMBL" id="LT598448">
    <property type="protein sequence ID" value="SCU87885.1"/>
    <property type="molecule type" value="Genomic_DNA"/>
</dbReference>
<keyword evidence="1" id="KW-0812">Transmembrane</keyword>
<proteinExistence type="predicted"/>
<dbReference type="OrthoDB" id="4036517at2759"/>
<protein>
    <submittedName>
        <fullName evidence="2">LANO_0D00386g1_1</fullName>
    </submittedName>
</protein>
<keyword evidence="3" id="KW-1185">Reference proteome</keyword>
<dbReference type="AlphaFoldDB" id="A0A1G4JD97"/>
<dbReference type="InterPro" id="IPR001142">
    <property type="entry name" value="DUP/COS"/>
</dbReference>
<feature type="transmembrane region" description="Helical" evidence="1">
    <location>
        <begin position="73"/>
        <end position="95"/>
    </location>
</feature>